<dbReference type="AlphaFoldDB" id="A0A0J6Y753"/>
<dbReference type="EMBL" id="DS028094">
    <property type="protein sequence ID" value="KMP02874.1"/>
    <property type="molecule type" value="Genomic_DNA"/>
</dbReference>
<sequence length="119" mass="13354">MASGAVFSDPQVDDMYAGIVYKRAPAPRTRYDAFGRLLVNTSLSEISIQRSKKRFGSEEGFILLDRVEEKARNMEKMQDELSEIRDLIKVTREESEMLKEKTLPFCLAPHGGLTGGIGN</sequence>
<proteinExistence type="predicted"/>
<evidence type="ECO:0000313" key="3">
    <source>
        <dbReference type="Proteomes" id="UP000054565"/>
    </source>
</evidence>
<accession>A0A0J6Y753</accession>
<name>A0A0J6Y753_COCIT</name>
<organism evidence="2 3">
    <name type="scientific">Coccidioides immitis RMSCC 2394</name>
    <dbReference type="NCBI Taxonomy" id="404692"/>
    <lineage>
        <taxon>Eukaryota</taxon>
        <taxon>Fungi</taxon>
        <taxon>Dikarya</taxon>
        <taxon>Ascomycota</taxon>
        <taxon>Pezizomycotina</taxon>
        <taxon>Eurotiomycetes</taxon>
        <taxon>Eurotiomycetidae</taxon>
        <taxon>Onygenales</taxon>
        <taxon>Onygenaceae</taxon>
        <taxon>Coccidioides</taxon>
    </lineage>
</organism>
<keyword evidence="1" id="KW-0175">Coiled coil</keyword>
<dbReference type="Proteomes" id="UP000054565">
    <property type="component" value="Unassembled WGS sequence"/>
</dbReference>
<feature type="coiled-coil region" evidence="1">
    <location>
        <begin position="64"/>
        <end position="101"/>
    </location>
</feature>
<evidence type="ECO:0000256" key="1">
    <source>
        <dbReference type="SAM" id="Coils"/>
    </source>
</evidence>
<evidence type="ECO:0000313" key="2">
    <source>
        <dbReference type="EMBL" id="KMP02874.1"/>
    </source>
</evidence>
<protein>
    <submittedName>
        <fullName evidence="2">Uncharacterized protein</fullName>
    </submittedName>
</protein>
<reference evidence="3" key="1">
    <citation type="journal article" date="2010" name="Genome Res.">
        <title>Population genomic sequencing of Coccidioides fungi reveals recent hybridization and transposon control.</title>
        <authorList>
            <person name="Neafsey D.E."/>
            <person name="Barker B.M."/>
            <person name="Sharpton T.J."/>
            <person name="Stajich J.E."/>
            <person name="Park D.J."/>
            <person name="Whiston E."/>
            <person name="Hung C.-Y."/>
            <person name="McMahan C."/>
            <person name="White J."/>
            <person name="Sykes S."/>
            <person name="Heiman D."/>
            <person name="Young S."/>
            <person name="Zeng Q."/>
            <person name="Abouelleil A."/>
            <person name="Aftuck L."/>
            <person name="Bessette D."/>
            <person name="Brown A."/>
            <person name="FitzGerald M."/>
            <person name="Lui A."/>
            <person name="Macdonald J.P."/>
            <person name="Priest M."/>
            <person name="Orbach M.J."/>
            <person name="Galgiani J.N."/>
            <person name="Kirkland T.N."/>
            <person name="Cole G.T."/>
            <person name="Birren B.W."/>
            <person name="Henn M.R."/>
            <person name="Taylor J.W."/>
            <person name="Rounsley S.D."/>
        </authorList>
    </citation>
    <scope>NUCLEOTIDE SEQUENCE [LARGE SCALE GENOMIC DNA]</scope>
    <source>
        <strain evidence="3">RMSCC 2394</strain>
    </source>
</reference>
<gene>
    <name evidence="2" type="ORF">CIRG_02566</name>
</gene>